<gene>
    <name evidence="1" type="ORF">GHT07_09075</name>
</gene>
<keyword evidence="2" id="KW-1185">Reference proteome</keyword>
<comment type="caution">
    <text evidence="1">The sequence shown here is derived from an EMBL/GenBank/DDBJ whole genome shotgun (WGS) entry which is preliminary data.</text>
</comment>
<dbReference type="Proteomes" id="UP000487350">
    <property type="component" value="Unassembled WGS sequence"/>
</dbReference>
<accession>A0A844AYE2</accession>
<reference evidence="1 2" key="1">
    <citation type="submission" date="2019-11" db="EMBL/GenBank/DDBJ databases">
        <title>Caenimonas koreensis gen. nov., sp. nov., isolated from activated sludge.</title>
        <authorList>
            <person name="Seung H.R."/>
        </authorList>
    </citation>
    <scope>NUCLEOTIDE SEQUENCE [LARGE SCALE GENOMIC DNA]</scope>
    <source>
        <strain evidence="1 2">EMB320</strain>
    </source>
</reference>
<dbReference type="RefSeq" id="WP_153584757.1">
    <property type="nucleotide sequence ID" value="NZ_WJBU01000008.1"/>
</dbReference>
<dbReference type="EMBL" id="WJBU01000008">
    <property type="protein sequence ID" value="MRD47428.1"/>
    <property type="molecule type" value="Genomic_DNA"/>
</dbReference>
<name>A0A844AYE2_9BURK</name>
<evidence type="ECO:0000313" key="2">
    <source>
        <dbReference type="Proteomes" id="UP000487350"/>
    </source>
</evidence>
<protein>
    <submittedName>
        <fullName evidence="1">Uncharacterized protein</fullName>
    </submittedName>
</protein>
<sequence>MNVLYYWKNFEADLKAGRLGYFKADAGKMQALLDGYPDYIWVLKTPKGRKGEVQVLARLKWLDKAPPGVKPEPGRVYMHYDFKDDKSIQFTDSDSEEAIAATTKWVGLHFPRMVSANFQGAQGQEELRGGALKELEQIASGWQHTAFRELVA</sequence>
<dbReference type="OrthoDB" id="8905698at2"/>
<proteinExistence type="predicted"/>
<organism evidence="1 2">
    <name type="scientific">Caenimonas koreensis DSM 17982</name>
    <dbReference type="NCBI Taxonomy" id="1121255"/>
    <lineage>
        <taxon>Bacteria</taxon>
        <taxon>Pseudomonadati</taxon>
        <taxon>Pseudomonadota</taxon>
        <taxon>Betaproteobacteria</taxon>
        <taxon>Burkholderiales</taxon>
        <taxon>Comamonadaceae</taxon>
        <taxon>Caenimonas</taxon>
    </lineage>
</organism>
<evidence type="ECO:0000313" key="1">
    <source>
        <dbReference type="EMBL" id="MRD47428.1"/>
    </source>
</evidence>
<dbReference type="AlphaFoldDB" id="A0A844AYE2"/>